<organism evidence="2">
    <name type="scientific">uncultured Acidimicrobiales bacterium</name>
    <dbReference type="NCBI Taxonomy" id="310071"/>
    <lineage>
        <taxon>Bacteria</taxon>
        <taxon>Bacillati</taxon>
        <taxon>Actinomycetota</taxon>
        <taxon>Acidimicrobiia</taxon>
        <taxon>Acidimicrobiales</taxon>
        <taxon>environmental samples</taxon>
    </lineage>
</organism>
<feature type="chain" id="PRO_5026908349" description="Serine hydrolase" evidence="1">
    <location>
        <begin position="25"/>
        <end position="360"/>
    </location>
</feature>
<evidence type="ECO:0000256" key="1">
    <source>
        <dbReference type="SAM" id="SignalP"/>
    </source>
</evidence>
<reference evidence="2" key="1">
    <citation type="submission" date="2020-02" db="EMBL/GenBank/DDBJ databases">
        <authorList>
            <person name="Meier V. D."/>
        </authorList>
    </citation>
    <scope>NUCLEOTIDE SEQUENCE</scope>
    <source>
        <strain evidence="2">AVDCRST_MAG10</strain>
    </source>
</reference>
<dbReference type="AlphaFoldDB" id="A0A6J4IX70"/>
<name>A0A6J4IX70_9ACTN</name>
<evidence type="ECO:0008006" key="3">
    <source>
        <dbReference type="Google" id="ProtNLM"/>
    </source>
</evidence>
<gene>
    <name evidence="2" type="ORF">AVDCRST_MAG10-2968</name>
</gene>
<feature type="signal peptide" evidence="1">
    <location>
        <begin position="1"/>
        <end position="24"/>
    </location>
</feature>
<keyword evidence="1" id="KW-0732">Signal</keyword>
<dbReference type="Gene3D" id="3.40.710.10">
    <property type="entry name" value="DD-peptidase/beta-lactamase superfamily"/>
    <property type="match status" value="1"/>
</dbReference>
<dbReference type="InterPro" id="IPR012338">
    <property type="entry name" value="Beta-lactam/transpept-like"/>
</dbReference>
<protein>
    <recommendedName>
        <fullName evidence="3">Serine hydrolase</fullName>
    </recommendedName>
</protein>
<dbReference type="SUPFAM" id="SSF56601">
    <property type="entry name" value="beta-lactamase/transpeptidase-like"/>
    <property type="match status" value="1"/>
</dbReference>
<sequence>MRRAQLALAVAVAALLILAGGALAIRTSAAPGTLAFVGGRGGMAAAPNAPAAAAVASPPVGPRSMPFSDPTSIDAALMASMGYRFPPGANVYAARITKEGGGLVYEDFEGGGGALGRSFWPASSIKVLAAVGALEYLGQQGFTGAATVRFGNGAPRTIRSIYDGAIRISDNADYDVLVEIAGVDWLNKEFLTAARGFPRTVIQRSYTVGGNLRSTPAITLSEGDRTVTIPARSGKVDTDCAQGQCSDLFEMSESVRRVVLHNEIPERERFKLAAADVTGLTAALLGAEGWFEPAVARVLGTGARIYGKPGQVPGRDCLDVTLIEGRDGRRILLAATVPERAGGCPALVTLATNVLTYLTG</sequence>
<dbReference type="EMBL" id="CADCTB010000182">
    <property type="protein sequence ID" value="CAA9264682.1"/>
    <property type="molecule type" value="Genomic_DNA"/>
</dbReference>
<proteinExistence type="predicted"/>
<evidence type="ECO:0000313" key="2">
    <source>
        <dbReference type="EMBL" id="CAA9264682.1"/>
    </source>
</evidence>
<accession>A0A6J4IX70</accession>